<evidence type="ECO:0000313" key="2">
    <source>
        <dbReference type="EMBL" id="MDQ7937989.1"/>
    </source>
</evidence>
<sequence length="198" mass="20814">MKKLIVSASVLVGVAVLGGGYLLWPNSSQQAAPVTSTNSATTEKVTSSSKPVAKKTTTAAASSASSAKSTSTTASQKTETSAAHSSHVTTSAAMINTGSSASSSSSAVETDLTTAQINDWVWDQLATEYQGTNTTKSDFDFQQTKKNDGLVYIEARENTNEHVSHLAGLFRVTAKGQLEKQNVTKGSDVWEVVSQAYR</sequence>
<evidence type="ECO:0000313" key="3">
    <source>
        <dbReference type="Proteomes" id="UP001227831"/>
    </source>
</evidence>
<comment type="caution">
    <text evidence="2">The sequence shown here is derived from an EMBL/GenBank/DDBJ whole genome shotgun (WGS) entry which is preliminary data.</text>
</comment>
<feature type="compositionally biased region" description="Polar residues" evidence="1">
    <location>
        <begin position="31"/>
        <end position="45"/>
    </location>
</feature>
<organism evidence="2 3">
    <name type="scientific">Lactiplantibacillus brownii</name>
    <dbReference type="NCBI Taxonomy" id="3069269"/>
    <lineage>
        <taxon>Bacteria</taxon>
        <taxon>Bacillati</taxon>
        <taxon>Bacillota</taxon>
        <taxon>Bacilli</taxon>
        <taxon>Lactobacillales</taxon>
        <taxon>Lactobacillaceae</taxon>
        <taxon>Lactiplantibacillus</taxon>
    </lineage>
</organism>
<dbReference type="EMBL" id="JAVCWF010000001">
    <property type="protein sequence ID" value="MDQ7937989.1"/>
    <property type="molecule type" value="Genomic_DNA"/>
</dbReference>
<keyword evidence="3" id="KW-1185">Reference proteome</keyword>
<feature type="compositionally biased region" description="Low complexity" evidence="1">
    <location>
        <begin position="46"/>
        <end position="90"/>
    </location>
</feature>
<accession>A0ABU1AAK9</accession>
<evidence type="ECO:0000256" key="1">
    <source>
        <dbReference type="SAM" id="MobiDB-lite"/>
    </source>
</evidence>
<name>A0ABU1AAK9_9LACO</name>
<gene>
    <name evidence="2" type="ORF">RA086_10250</name>
</gene>
<dbReference type="RefSeq" id="WP_308703696.1">
    <property type="nucleotide sequence ID" value="NZ_AP027463.1"/>
</dbReference>
<reference evidence="2 3" key="1">
    <citation type="journal article" date="2023" name="Int. J. Syst. Evol. Microbiol.">
        <title>Lactiplantibacillus brownii sp. nov., a novel psychrotolerant species isolated from sauerkraut.</title>
        <authorList>
            <person name="Heng Y.C."/>
            <person name="Silvaraju S."/>
            <person name="Lee J.K.Y."/>
            <person name="Kittelmann S."/>
        </authorList>
    </citation>
    <scope>NUCLEOTIDE SEQUENCE [LARGE SCALE GENOMIC DNA]</scope>
    <source>
        <strain evidence="2 3">WILCCON 0030</strain>
    </source>
</reference>
<dbReference type="Proteomes" id="UP001227831">
    <property type="component" value="Unassembled WGS sequence"/>
</dbReference>
<feature type="region of interest" description="Disordered" evidence="1">
    <location>
        <begin position="31"/>
        <end position="90"/>
    </location>
</feature>
<protein>
    <recommendedName>
        <fullName evidence="4">Lipoprotein</fullName>
    </recommendedName>
</protein>
<proteinExistence type="predicted"/>
<evidence type="ECO:0008006" key="4">
    <source>
        <dbReference type="Google" id="ProtNLM"/>
    </source>
</evidence>